<name>A0A168ATN2_9HYPO</name>
<gene>
    <name evidence="1" type="ORF">AAL_05303</name>
</gene>
<comment type="caution">
    <text evidence="1">The sequence shown here is derived from an EMBL/GenBank/DDBJ whole genome shotgun (WGS) entry which is preliminary data.</text>
</comment>
<proteinExistence type="predicted"/>
<keyword evidence="2" id="KW-1185">Reference proteome</keyword>
<reference evidence="1 2" key="1">
    <citation type="journal article" date="2016" name="Genome Biol. Evol.">
        <title>Divergent and convergent evolution of fungal pathogenicity.</title>
        <authorList>
            <person name="Shang Y."/>
            <person name="Xiao G."/>
            <person name="Zheng P."/>
            <person name="Cen K."/>
            <person name="Zhan S."/>
            <person name="Wang C."/>
        </authorList>
    </citation>
    <scope>NUCLEOTIDE SEQUENCE [LARGE SCALE GENOMIC DNA]</scope>
    <source>
        <strain evidence="1 2">RCEF 2490</strain>
    </source>
</reference>
<protein>
    <submittedName>
        <fullName evidence="1">Uncharacterized protein</fullName>
    </submittedName>
</protein>
<dbReference type="STRING" id="1081109.A0A168ATN2"/>
<sequence length="141" mass="15235">MDVQYAGQLLGVSHDRAREVLANVAMKMYNKFEQSGVHAAGRHVPNSTENALDKSISSYTPSIKILAYSQSRAGMQKDPRASLLIATMPTTPASTDSNAGKLNDLPGVIEEKKRVMELLEESIFIKELASPSAAQIHPIAA</sequence>
<organism evidence="1 2">
    <name type="scientific">Moelleriella libera RCEF 2490</name>
    <dbReference type="NCBI Taxonomy" id="1081109"/>
    <lineage>
        <taxon>Eukaryota</taxon>
        <taxon>Fungi</taxon>
        <taxon>Dikarya</taxon>
        <taxon>Ascomycota</taxon>
        <taxon>Pezizomycotina</taxon>
        <taxon>Sordariomycetes</taxon>
        <taxon>Hypocreomycetidae</taxon>
        <taxon>Hypocreales</taxon>
        <taxon>Clavicipitaceae</taxon>
        <taxon>Moelleriella</taxon>
    </lineage>
</organism>
<dbReference type="EMBL" id="AZGY01000011">
    <property type="protein sequence ID" value="KZZ94336.1"/>
    <property type="molecule type" value="Genomic_DNA"/>
</dbReference>
<evidence type="ECO:0000313" key="2">
    <source>
        <dbReference type="Proteomes" id="UP000078544"/>
    </source>
</evidence>
<dbReference type="AlphaFoldDB" id="A0A168ATN2"/>
<accession>A0A168ATN2</accession>
<dbReference type="Proteomes" id="UP000078544">
    <property type="component" value="Unassembled WGS sequence"/>
</dbReference>
<dbReference type="OrthoDB" id="4961540at2759"/>
<evidence type="ECO:0000313" key="1">
    <source>
        <dbReference type="EMBL" id="KZZ94336.1"/>
    </source>
</evidence>